<dbReference type="RefSeq" id="WP_344287306.1">
    <property type="nucleotide sequence ID" value="NZ_BAAAPF010000004.1"/>
</dbReference>
<keyword evidence="2" id="KW-1185">Reference proteome</keyword>
<evidence type="ECO:0000313" key="2">
    <source>
        <dbReference type="Proteomes" id="UP001500443"/>
    </source>
</evidence>
<evidence type="ECO:0008006" key="3">
    <source>
        <dbReference type="Google" id="ProtNLM"/>
    </source>
</evidence>
<dbReference type="Proteomes" id="UP001500443">
    <property type="component" value="Unassembled WGS sequence"/>
</dbReference>
<organism evidence="1 2">
    <name type="scientific">Streptomyces synnematoformans</name>
    <dbReference type="NCBI Taxonomy" id="415721"/>
    <lineage>
        <taxon>Bacteria</taxon>
        <taxon>Bacillati</taxon>
        <taxon>Actinomycetota</taxon>
        <taxon>Actinomycetes</taxon>
        <taxon>Kitasatosporales</taxon>
        <taxon>Streptomycetaceae</taxon>
        <taxon>Streptomyces</taxon>
    </lineage>
</organism>
<proteinExistence type="predicted"/>
<gene>
    <name evidence="1" type="ORF">GCM10009802_04590</name>
</gene>
<dbReference type="EMBL" id="BAAAPF010000004">
    <property type="protein sequence ID" value="GAA2108669.1"/>
    <property type="molecule type" value="Genomic_DNA"/>
</dbReference>
<protein>
    <recommendedName>
        <fullName evidence="3">LamG domain-containing protein</fullName>
    </recommendedName>
</protein>
<comment type="caution">
    <text evidence="1">The sequence shown here is derived from an EMBL/GenBank/DDBJ whole genome shotgun (WGS) entry which is preliminary data.</text>
</comment>
<evidence type="ECO:0000313" key="1">
    <source>
        <dbReference type="EMBL" id="GAA2108669.1"/>
    </source>
</evidence>
<accession>A0ABN2XAX4</accession>
<sequence length="1135" mass="120500">MAFPQDPLEVLVEIRAGQSWIDITDDAYHRDIITIDRGRDDEAGSLEPSRCTLTLNNGASRAAPGISGRYSPRNPNSDLYGLIGRNTPIRIHARGPEPHLRIIGAAGDRARVASAAELDISGDLDVRLEFALAELPTQTAGFANQANELIGRYNTAGNARMWRLVAGQSGTLVLSWSTDGATFTDRVSTDVLPVVSGQRAAVRATLDVDDGAGAHVVRFYTAASIAGPWTQLGQDIVTAGTTSINTSGTADLQIGDISVDTFAPGAGRYFTAEVRNGIDGTLIANPDFTAQTPGTTSFTDAAGRSWQLQGSAEITAFYRRLWGEVSAWPARWDVDAHDVWVPLEVAGVLRRHRQGAKPLQSTLRKRIPSGDPLAYWPMEDGPLTTAPASPVPGVAPLTVRGMTFGADTSLPSADALPTLGNSSSLRGEVPGAAAGGWHTEMVYRLQTMPATERTMLRLYLANAGSSVTAVRVRISTAGIRVQALDDDDTVVAFFLFTDPDAIADFTGVWNRLQFYSFDSGPSTFVCVAWRDVSANTLWVVNTAFTGNPGKITSVRGEWGSDFTGMAIGHLGVWDTGGTSTTDAGVDVYAGADDGFAGERALTRMRRVADEENLEMAIPGIPGESMAVGPQRIATVLDVVDDCAAADGGLLYENRETPALAYLPRYLRYNRTPQLVLHYDTDGEVAPPLEPVDDDQKTRNDVTVTRLDGGSGRAVLDDGPLSVQAPPDGVGTYDDQVTLNLHTDDQTEDVAAWRLHLGTVDEARYPKLTVDLAAAPHLIPLVLSLDIGAVIEVQGLPAWLPPGAVRLVVEGYTEHLGQYDWTLEFNCSPASPWTVAVTDDPVLGKADTDGSELLAPAGADDTELVVRATAGSPWTTDPAEVPWDIHLGGEVATVTAVTHSIADPFDRVATSGWGTAPTGQAWSISGGVATDYAVSAGTARHLCSTLSTARLSVLTPAIADDFNLYCKVGVVETSTGGSQFAGVAGRYTGDGDLYYLRIEFTTTAAGIILSLRKRVVDSDSELISNIPNLAYTAGGLLNTRFQAIGTELLGKAWLLGDPEPRSWNVVATDTDHTTGQVGTRSIVTSSNTNTNPTLVYDDFQVADPQVFTVTRAVNGITKAHPAGTALSLAHPAIVAL</sequence>
<reference evidence="1 2" key="1">
    <citation type="journal article" date="2019" name="Int. J. Syst. Evol. Microbiol.">
        <title>The Global Catalogue of Microorganisms (GCM) 10K type strain sequencing project: providing services to taxonomists for standard genome sequencing and annotation.</title>
        <authorList>
            <consortium name="The Broad Institute Genomics Platform"/>
            <consortium name="The Broad Institute Genome Sequencing Center for Infectious Disease"/>
            <person name="Wu L."/>
            <person name="Ma J."/>
        </authorList>
    </citation>
    <scope>NUCLEOTIDE SEQUENCE [LARGE SCALE GENOMIC DNA]</scope>
    <source>
        <strain evidence="1 2">JCM 15481</strain>
    </source>
</reference>
<name>A0ABN2XAX4_9ACTN</name>